<accession>A0A4S2HEP4</accession>
<dbReference type="PRINTS" id="PR00080">
    <property type="entry name" value="SDRFAMILY"/>
</dbReference>
<evidence type="ECO:0000313" key="4">
    <source>
        <dbReference type="EMBL" id="TGY94537.1"/>
    </source>
</evidence>
<dbReference type="PANTHER" id="PTHR44196:SF1">
    <property type="entry name" value="DEHYDROGENASE_REDUCTASE SDR FAMILY MEMBER 7B"/>
    <property type="match status" value="1"/>
</dbReference>
<protein>
    <submittedName>
        <fullName evidence="4">SDR family NAD(P)-dependent oxidoreductase</fullName>
    </submittedName>
</protein>
<gene>
    <name evidence="4" type="ORF">E5162_04480</name>
</gene>
<dbReference type="PANTHER" id="PTHR44196">
    <property type="entry name" value="DEHYDROGENASE/REDUCTASE SDR FAMILY MEMBER 7B"/>
    <property type="match status" value="1"/>
</dbReference>
<dbReference type="SUPFAM" id="SSF51735">
    <property type="entry name" value="NAD(P)-binding Rossmann-fold domains"/>
    <property type="match status" value="1"/>
</dbReference>
<proteinExistence type="inferred from homology"/>
<organism evidence="4 5">
    <name type="scientific">Marinicauda pacifica</name>
    <dbReference type="NCBI Taxonomy" id="1133559"/>
    <lineage>
        <taxon>Bacteria</taxon>
        <taxon>Pseudomonadati</taxon>
        <taxon>Pseudomonadota</taxon>
        <taxon>Alphaproteobacteria</taxon>
        <taxon>Maricaulales</taxon>
        <taxon>Maricaulaceae</taxon>
        <taxon>Marinicauda</taxon>
    </lineage>
</organism>
<dbReference type="PROSITE" id="PS00061">
    <property type="entry name" value="ADH_SHORT"/>
    <property type="match status" value="1"/>
</dbReference>
<evidence type="ECO:0000256" key="3">
    <source>
        <dbReference type="RuleBase" id="RU000363"/>
    </source>
</evidence>
<comment type="caution">
    <text evidence="4">The sequence shown here is derived from an EMBL/GenBank/DDBJ whole genome shotgun (WGS) entry which is preliminary data.</text>
</comment>
<reference evidence="4 5" key="1">
    <citation type="journal article" date="2013" name="Int. J. Syst. Evol. Microbiol.">
        <title>Marinicauda pacifica gen. nov., sp. nov., a prosthecate alphaproteobacterium of the family Hyphomonadaceae isolated from deep seawater.</title>
        <authorList>
            <person name="Zhang X.Y."/>
            <person name="Li G.W."/>
            <person name="Wang C.S."/>
            <person name="Zhang Y.J."/>
            <person name="Xu X.W."/>
            <person name="Li H."/>
            <person name="Liu A."/>
            <person name="Liu C."/>
            <person name="Xie B.B."/>
            <person name="Qin Q.L."/>
            <person name="Xu Z."/>
            <person name="Chen X.L."/>
            <person name="Zhou B.C."/>
            <person name="Zhang Y.Z."/>
        </authorList>
    </citation>
    <scope>NUCLEOTIDE SEQUENCE [LARGE SCALE GENOMIC DNA]</scope>
    <source>
        <strain evidence="4 5">P-1 km-3</strain>
    </source>
</reference>
<dbReference type="AlphaFoldDB" id="A0A4S2HEP4"/>
<dbReference type="Pfam" id="PF00106">
    <property type="entry name" value="adh_short"/>
    <property type="match status" value="1"/>
</dbReference>
<evidence type="ECO:0000313" key="5">
    <source>
        <dbReference type="Proteomes" id="UP000305451"/>
    </source>
</evidence>
<dbReference type="GO" id="GO:0016020">
    <property type="term" value="C:membrane"/>
    <property type="evidence" value="ECO:0007669"/>
    <property type="project" value="TreeGrafter"/>
</dbReference>
<evidence type="ECO:0000256" key="1">
    <source>
        <dbReference type="ARBA" id="ARBA00006484"/>
    </source>
</evidence>
<dbReference type="InterPro" id="IPR020904">
    <property type="entry name" value="Sc_DH/Rdtase_CS"/>
</dbReference>
<keyword evidence="5" id="KW-1185">Reference proteome</keyword>
<dbReference type="OrthoDB" id="335726at2"/>
<dbReference type="RefSeq" id="WP_135943734.1">
    <property type="nucleotide sequence ID" value="NZ_BMEI01000001.1"/>
</dbReference>
<dbReference type="Gene3D" id="3.40.50.720">
    <property type="entry name" value="NAD(P)-binding Rossmann-like Domain"/>
    <property type="match status" value="1"/>
</dbReference>
<dbReference type="PRINTS" id="PR00081">
    <property type="entry name" value="GDHRDH"/>
</dbReference>
<comment type="similarity">
    <text evidence="1 3">Belongs to the short-chain dehydrogenases/reductases (SDR) family.</text>
</comment>
<dbReference type="InterPro" id="IPR002347">
    <property type="entry name" value="SDR_fam"/>
</dbReference>
<keyword evidence="2" id="KW-0560">Oxidoreductase</keyword>
<dbReference type="GO" id="GO:0016491">
    <property type="term" value="F:oxidoreductase activity"/>
    <property type="evidence" value="ECO:0007669"/>
    <property type="project" value="UniProtKB-KW"/>
</dbReference>
<sequence length="267" mass="28775">MKARPARKTDGVCWITGGSSGIGKALALRLASNGWHVVISARTREDLQAVAGQVDGPGRIDVAPLDTTDADAVERVVAQIESEHGPIALAVLNAGIYLPVRSESPDFSDYAKTFAVNLNGTAACVSALSPRMVRRRSGHIVIVSSATAFGGMPTASAYGASKAALLNMAEALRIELDRYQVFVQAVTPGFVETPAQDDNAFPKPFMISPEKAARRMAAGFTSRRFQITFPRRFTWALKALYALPADWYIPLVRKQTGWDKPDDAPKS</sequence>
<dbReference type="InterPro" id="IPR036291">
    <property type="entry name" value="NAD(P)-bd_dom_sf"/>
</dbReference>
<dbReference type="Proteomes" id="UP000305451">
    <property type="component" value="Unassembled WGS sequence"/>
</dbReference>
<evidence type="ECO:0000256" key="2">
    <source>
        <dbReference type="ARBA" id="ARBA00023002"/>
    </source>
</evidence>
<name>A0A4S2HEP4_9PROT</name>
<dbReference type="EMBL" id="SRXV01000001">
    <property type="protein sequence ID" value="TGY94537.1"/>
    <property type="molecule type" value="Genomic_DNA"/>
</dbReference>